<dbReference type="PROSITE" id="PS51257">
    <property type="entry name" value="PROKAR_LIPOPROTEIN"/>
    <property type="match status" value="1"/>
</dbReference>
<sequence length="237" mass="27134">MKSLKFSLLLLISISILSSCETNEYEEPEFNGIGDVFVRCSKVGDETHYAPAFHAFANENLSEVLVESPVAEIPNYELSDYTVDKRWFRLLPETADYSTTDIANGIYKFELVSVGQETIRVQDKLLDSRIEAMEITDFTYKKEGHTFTILWNELDNADTYVVELMTEKDGKVLYISDRIAATEYEFNENSKNWNYGVQLAVGTTYWVGVFAYEFESATANNGSDINSETVEYREIVW</sequence>
<accession>A0A1Y1CMQ6</accession>
<dbReference type="AlphaFoldDB" id="A0A1Y1CMQ6"/>
<feature type="signal peptide" evidence="1">
    <location>
        <begin position="1"/>
        <end position="18"/>
    </location>
</feature>
<dbReference type="KEGG" id="mbas:ALGA_3264"/>
<proteinExistence type="predicted"/>
<dbReference type="Proteomes" id="UP000218267">
    <property type="component" value="Chromosome"/>
</dbReference>
<dbReference type="EMBL" id="AP018042">
    <property type="protein sequence ID" value="BAX81564.1"/>
    <property type="molecule type" value="Genomic_DNA"/>
</dbReference>
<reference evidence="3" key="2">
    <citation type="journal article" date="2020" name="Antonie Van Leeuwenhoek">
        <title>Labilibaculum antarcticum sp. nov., a novel facultative anaerobic, psychrotorelant bacterium isolated from marine sediment of Antarctica.</title>
        <authorList>
            <person name="Watanabe M."/>
            <person name="Kojima H."/>
            <person name="Fukui M."/>
        </authorList>
    </citation>
    <scope>NUCLEOTIDE SEQUENCE [LARGE SCALE GENOMIC DNA]</scope>
    <source>
        <strain evidence="3">SPP2</strain>
    </source>
</reference>
<protein>
    <recommendedName>
        <fullName evidence="4">DUF4377 domain-containing protein</fullName>
    </recommendedName>
</protein>
<keyword evidence="1" id="KW-0732">Signal</keyword>
<evidence type="ECO:0008006" key="4">
    <source>
        <dbReference type="Google" id="ProtNLM"/>
    </source>
</evidence>
<keyword evidence="3" id="KW-1185">Reference proteome</keyword>
<evidence type="ECO:0000313" key="2">
    <source>
        <dbReference type="EMBL" id="BAX81564.1"/>
    </source>
</evidence>
<name>A0A1Y1CMQ6_9BACT</name>
<dbReference type="OrthoDB" id="1116441at2"/>
<dbReference type="RefSeq" id="WP_096431095.1">
    <property type="nucleotide sequence ID" value="NZ_AP018042.1"/>
</dbReference>
<evidence type="ECO:0000256" key="1">
    <source>
        <dbReference type="SAM" id="SignalP"/>
    </source>
</evidence>
<gene>
    <name evidence="2" type="ORF">ALGA_3264</name>
</gene>
<feature type="chain" id="PRO_5012101248" description="DUF4377 domain-containing protein" evidence="1">
    <location>
        <begin position="19"/>
        <end position="237"/>
    </location>
</feature>
<evidence type="ECO:0000313" key="3">
    <source>
        <dbReference type="Proteomes" id="UP000218267"/>
    </source>
</evidence>
<reference evidence="2 3" key="1">
    <citation type="journal article" date="2018" name="Mar. Genomics">
        <title>Complete genome sequence of Marinifilaceae bacterium strain SPP2, isolated from the Antarctic marine sediment.</title>
        <authorList>
            <person name="Watanabe M."/>
            <person name="Kojima H."/>
            <person name="Fukui M."/>
        </authorList>
    </citation>
    <scope>NUCLEOTIDE SEQUENCE [LARGE SCALE GENOMIC DNA]</scope>
    <source>
        <strain evidence="2 3">SPP2</strain>
    </source>
</reference>
<organism evidence="2 3">
    <name type="scientific">Labilibaculum antarcticum</name>
    <dbReference type="NCBI Taxonomy" id="1717717"/>
    <lineage>
        <taxon>Bacteria</taxon>
        <taxon>Pseudomonadati</taxon>
        <taxon>Bacteroidota</taxon>
        <taxon>Bacteroidia</taxon>
        <taxon>Marinilabiliales</taxon>
        <taxon>Marinifilaceae</taxon>
        <taxon>Labilibaculum</taxon>
    </lineage>
</organism>